<dbReference type="GO" id="GO:0009002">
    <property type="term" value="F:serine-type D-Ala-D-Ala carboxypeptidase activity"/>
    <property type="evidence" value="ECO:0007669"/>
    <property type="project" value="UniProtKB-UniRule"/>
</dbReference>
<dbReference type="Pfam" id="PF03717">
    <property type="entry name" value="PBP_dimer"/>
    <property type="match status" value="1"/>
</dbReference>
<dbReference type="InterPro" id="IPR036138">
    <property type="entry name" value="PBP_dimer_sf"/>
</dbReference>
<dbReference type="EMBL" id="HG916765">
    <property type="protein sequence ID" value="CDM26017.1"/>
    <property type="molecule type" value="Genomic_DNA"/>
</dbReference>
<dbReference type="KEGG" id="cdn:BN940_17931"/>
<evidence type="ECO:0000259" key="16">
    <source>
        <dbReference type="Pfam" id="PF00905"/>
    </source>
</evidence>
<feature type="domain" description="Penicillin-binding protein dimerisation" evidence="17">
    <location>
        <begin position="62"/>
        <end position="238"/>
    </location>
</feature>
<evidence type="ECO:0000313" key="18">
    <source>
        <dbReference type="EMBL" id="CDM26017.1"/>
    </source>
</evidence>
<keyword evidence="6 14" id="KW-0645">Protease</keyword>
<dbReference type="AlphaFoldDB" id="W8X5X7"/>
<feature type="compositionally biased region" description="Basic residues" evidence="15">
    <location>
        <begin position="954"/>
        <end position="966"/>
    </location>
</feature>
<keyword evidence="19" id="KW-1185">Reference proteome</keyword>
<reference evidence="18 19" key="1">
    <citation type="journal article" date="2014" name="BMC Microbiol.">
        <title>The oxygen-independent metabolism of cyclic monoterpenes in Castellaniella defragrans 65Phen.</title>
        <authorList>
            <person name="Petasch J."/>
            <person name="Disch E.M."/>
            <person name="Markert S."/>
            <person name="Becher D."/>
            <person name="Schweder T."/>
            <person name="Huttel B."/>
            <person name="Reinhardt R."/>
            <person name="Harder J."/>
        </authorList>
    </citation>
    <scope>NUCLEOTIDE SEQUENCE [LARGE SCALE GENOMIC DNA]</scope>
    <source>
        <strain evidence="18">65Phen</strain>
    </source>
</reference>
<sequence length="1083" mass="116441">MFEFRKTGHRQRQTVLLRAWVAGLFALVCLLLLAGRLWYLQVVRYDTLSARAEQNRITIVPVPPRRGQIADRNGAVLAQNLRDYTLTVTRAQIRGDINDVLDRLGELVYLSEGDRRKFMRLYQQSGRYAPVLLRNNLNDIEASWFAVHAYRFPGVSLEARWVRSYPMHESAAHVLGFVGRISEEDQQELDESGQLGNYRGTLVIGKKGVEKTWEKALHGRTGVEELEVTAGGRPVRELSRTDPVPGANLELSLDIGLQQLAEAQFEGRRGALVAIQPHTGEILAFVSSPSFDPNLFVDGIDVENWRKLNESPDHPLINRPLYGTYPIGSTYKPFVGLAALEMGLRSARELIPDPGYFELAGQKFRNAGGAAYGPTDMHRAIVVSSDTYFFSLGAQMDVDALHDFTGRFGFGQITGIDLDGERRGVLPSRAWKRKTYKKPEQQHWYRGETVSVTVGQGYNAFTLLQLAQATSVLANDGVYMKPHLVRRIIDPLTGRFSYPVVGPQYTIDLKPDNLRVIREAMVDVVRKGTARRAFEGAAYQAAGKTGTAQVYSLRGAKYKAQAVDERLRDHALFMAYAPVEDPQIAVALIVENGGWGASVAAPIARTVFDYWLDPARVAQRGERLRAEQAARAAQAGPLPAAAPGRPDAQPAPTTRRRPSPRPCPTRPRRPRTAPRRKTHETDRAGGAPHVRRAGLADARPAGRHGPGRHGHHAFGGGQHRLALRRPAAQLHAGVRGHVGRRADAPGLDHALGAAVLCARGGAAGGGHAVRRDQQGRDPLAEPGLRAHPALGDDEDRRAADAGLVFPAPVGQPLPHPGLPRGRRAAAGAGGAHHRAAGPGHGAAGAGLGLLRHLFRRPVVQAADPGGAGGHAGARDAGGLRGPDLPAGGGLGGAARLPEIPRLRAAQSGLGPAGQGLPHHPVHDRGGLGRPLWQGLHAGHPDAPGLHPRADHGLHLRRVRRGIRPVRRGGPAHPVHAAGAARPDHHRAGAHAVRAAAGRRHVHDDVRLRLREHRHGDRSAAGGGGAAALHELRRHGADDAGRGLRPADEHRRAPAAPGSLSGQRGSGVSAYSPASSRATGAGMP</sequence>
<feature type="region of interest" description="Disordered" evidence="15">
    <location>
        <begin position="821"/>
        <end position="840"/>
    </location>
</feature>
<accession>W8X5X7</accession>
<feature type="compositionally biased region" description="Basic and acidic residues" evidence="15">
    <location>
        <begin position="1037"/>
        <end position="1051"/>
    </location>
</feature>
<comment type="similarity">
    <text evidence="14">Belongs to the transpeptidase family. MrdA subfamily.</text>
</comment>
<evidence type="ECO:0000256" key="11">
    <source>
        <dbReference type="ARBA" id="ARBA00022989"/>
    </source>
</evidence>
<dbReference type="GO" id="GO:0008658">
    <property type="term" value="F:penicillin binding"/>
    <property type="evidence" value="ECO:0007669"/>
    <property type="project" value="InterPro"/>
</dbReference>
<dbReference type="GO" id="GO:0006508">
    <property type="term" value="P:proteolysis"/>
    <property type="evidence" value="ECO:0007669"/>
    <property type="project" value="UniProtKB-KW"/>
</dbReference>
<proteinExistence type="inferred from homology"/>
<keyword evidence="7 14" id="KW-0812">Transmembrane</keyword>
<dbReference type="GO" id="GO:0008360">
    <property type="term" value="P:regulation of cell shape"/>
    <property type="evidence" value="ECO:0007669"/>
    <property type="project" value="UniProtKB-KW"/>
</dbReference>
<evidence type="ECO:0000256" key="2">
    <source>
        <dbReference type="ARBA" id="ARBA00004236"/>
    </source>
</evidence>
<comment type="catalytic activity">
    <reaction evidence="14">
        <text>Preferential cleavage: (Ac)2-L-Lys-D-Ala-|-D-Ala. Also transpeptidation of peptidyl-alanyl moieties that are N-acyl substituents of D-alanine.</text>
        <dbReference type="EC" id="3.4.16.4"/>
    </reaction>
</comment>
<evidence type="ECO:0000256" key="6">
    <source>
        <dbReference type="ARBA" id="ARBA00022670"/>
    </source>
</evidence>
<dbReference type="GO" id="GO:0009252">
    <property type="term" value="P:peptidoglycan biosynthetic process"/>
    <property type="evidence" value="ECO:0007669"/>
    <property type="project" value="UniProtKB-UniRule"/>
</dbReference>
<feature type="region of interest" description="Disordered" evidence="15">
    <location>
        <begin position="861"/>
        <end position="892"/>
    </location>
</feature>
<name>W8X5X7_CASD6</name>
<dbReference type="HOGENOM" id="CLU_285709_0_0_4"/>
<dbReference type="NCBIfam" id="TIGR03423">
    <property type="entry name" value="pbp2_mrdA"/>
    <property type="match status" value="1"/>
</dbReference>
<dbReference type="InterPro" id="IPR050515">
    <property type="entry name" value="Beta-lactam/transpept"/>
</dbReference>
<evidence type="ECO:0000256" key="7">
    <source>
        <dbReference type="ARBA" id="ARBA00022692"/>
    </source>
</evidence>
<dbReference type="STRING" id="1437824.BN940_17931"/>
<feature type="transmembrane region" description="Helical" evidence="14">
    <location>
        <begin position="15"/>
        <end position="39"/>
    </location>
</feature>
<evidence type="ECO:0000256" key="1">
    <source>
        <dbReference type="ARBA" id="ARBA00004167"/>
    </source>
</evidence>
<dbReference type="Pfam" id="PF00905">
    <property type="entry name" value="Transpeptidase"/>
    <property type="match status" value="1"/>
</dbReference>
<feature type="compositionally biased region" description="Basic residues" evidence="15">
    <location>
        <begin position="701"/>
        <end position="712"/>
    </location>
</feature>
<dbReference type="PANTHER" id="PTHR30627">
    <property type="entry name" value="PEPTIDOGLYCAN D,D-TRANSPEPTIDASE"/>
    <property type="match status" value="1"/>
</dbReference>
<dbReference type="UniPathway" id="UPA00219"/>
<feature type="active site" description="Acyl-ester intermediate" evidence="14">
    <location>
        <position position="329"/>
    </location>
</feature>
<dbReference type="InterPro" id="IPR001460">
    <property type="entry name" value="PCN-bd_Tpept"/>
</dbReference>
<comment type="subcellular location">
    <subcellularLocation>
        <location evidence="14">Cell inner membrane</location>
        <topology evidence="14">Single-pass membrane protein</topology>
    </subcellularLocation>
    <subcellularLocation>
        <location evidence="2">Cell membrane</location>
    </subcellularLocation>
    <subcellularLocation>
        <location evidence="1">Membrane</location>
        <topology evidence="1">Single-pass membrane protein</topology>
    </subcellularLocation>
</comment>
<evidence type="ECO:0000256" key="8">
    <source>
        <dbReference type="ARBA" id="ARBA00022801"/>
    </source>
</evidence>
<feature type="region of interest" description="Disordered" evidence="15">
    <location>
        <begin position="626"/>
        <end position="692"/>
    </location>
</feature>
<feature type="region of interest" description="Disordered" evidence="15">
    <location>
        <begin position="1037"/>
        <end position="1083"/>
    </location>
</feature>
<protein>
    <recommendedName>
        <fullName evidence="14">Peptidoglycan D,D-transpeptidase MrdA</fullName>
        <ecNumber evidence="14">3.4.16.4</ecNumber>
    </recommendedName>
    <alternativeName>
        <fullName evidence="14">Penicillin-binding protein 2</fullName>
        <shortName evidence="14">PBP-2</shortName>
    </alternativeName>
</protein>
<evidence type="ECO:0000259" key="17">
    <source>
        <dbReference type="Pfam" id="PF03717"/>
    </source>
</evidence>
<feature type="domain" description="Penicillin-binding protein transpeptidase" evidence="16">
    <location>
        <begin position="270"/>
        <end position="608"/>
    </location>
</feature>
<keyword evidence="8 14" id="KW-0378">Hydrolase</keyword>
<evidence type="ECO:0000256" key="10">
    <source>
        <dbReference type="ARBA" id="ARBA00022984"/>
    </source>
</evidence>
<evidence type="ECO:0000256" key="5">
    <source>
        <dbReference type="ARBA" id="ARBA00022645"/>
    </source>
</evidence>
<dbReference type="Gene3D" id="3.40.710.10">
    <property type="entry name" value="DD-peptidase/beta-lactamase superfamily"/>
    <property type="match status" value="1"/>
</dbReference>
<feature type="compositionally biased region" description="Basic residues" evidence="15">
    <location>
        <begin position="666"/>
        <end position="678"/>
    </location>
</feature>
<keyword evidence="10 14" id="KW-0573">Peptidoglycan synthesis</keyword>
<evidence type="ECO:0000256" key="14">
    <source>
        <dbReference type="HAMAP-Rule" id="MF_02081"/>
    </source>
</evidence>
<dbReference type="InterPro" id="IPR005311">
    <property type="entry name" value="PBP_dimer"/>
</dbReference>
<dbReference type="SUPFAM" id="SSF56519">
    <property type="entry name" value="Penicillin binding protein dimerisation domain"/>
    <property type="match status" value="1"/>
</dbReference>
<dbReference type="SUPFAM" id="SSF56601">
    <property type="entry name" value="beta-lactamase/transpeptidase-like"/>
    <property type="match status" value="1"/>
</dbReference>
<dbReference type="Proteomes" id="UP000019805">
    <property type="component" value="Chromosome"/>
</dbReference>
<dbReference type="Gene3D" id="3.30.1390.30">
    <property type="entry name" value="Penicillin-binding protein 2a, domain 3"/>
    <property type="match status" value="1"/>
</dbReference>
<evidence type="ECO:0000256" key="4">
    <source>
        <dbReference type="ARBA" id="ARBA00022519"/>
    </source>
</evidence>
<keyword evidence="3 14" id="KW-1003">Cell membrane</keyword>
<keyword evidence="9 14" id="KW-0133">Cell shape</keyword>
<comment type="pathway">
    <text evidence="14">Cell wall biogenesis; peptidoglycan biosynthesis.</text>
</comment>
<keyword evidence="12 14" id="KW-0472">Membrane</keyword>
<organism evidence="18 19">
    <name type="scientific">Castellaniella defragrans (strain DSM 12143 / CCUG 39792 / 65Phen)</name>
    <name type="common">Alcaligenes defragrans</name>
    <dbReference type="NCBI Taxonomy" id="1437824"/>
    <lineage>
        <taxon>Bacteria</taxon>
        <taxon>Pseudomonadati</taxon>
        <taxon>Pseudomonadota</taxon>
        <taxon>Betaproteobacteria</taxon>
        <taxon>Burkholderiales</taxon>
        <taxon>Alcaligenaceae</taxon>
        <taxon>Castellaniella</taxon>
    </lineage>
</organism>
<dbReference type="Gene3D" id="3.90.1310.10">
    <property type="entry name" value="Penicillin-binding protein 2a (Domain 2)"/>
    <property type="match status" value="1"/>
</dbReference>
<evidence type="ECO:0000313" key="19">
    <source>
        <dbReference type="Proteomes" id="UP000019805"/>
    </source>
</evidence>
<feature type="region of interest" description="Disordered" evidence="15">
    <location>
        <begin position="906"/>
        <end position="1001"/>
    </location>
</feature>
<evidence type="ECO:0000256" key="9">
    <source>
        <dbReference type="ARBA" id="ARBA00022960"/>
    </source>
</evidence>
<dbReference type="EC" id="3.4.16.4" evidence="14"/>
<feature type="region of interest" description="Disordered" evidence="15">
    <location>
        <begin position="761"/>
        <end position="792"/>
    </location>
</feature>
<dbReference type="GO" id="GO:0005886">
    <property type="term" value="C:plasma membrane"/>
    <property type="evidence" value="ECO:0007669"/>
    <property type="project" value="UniProtKB-SubCell"/>
</dbReference>
<keyword evidence="11 14" id="KW-1133">Transmembrane helix</keyword>
<evidence type="ECO:0000256" key="13">
    <source>
        <dbReference type="ARBA" id="ARBA00023316"/>
    </source>
</evidence>
<feature type="compositionally biased region" description="Basic and acidic residues" evidence="15">
    <location>
        <begin position="769"/>
        <end position="779"/>
    </location>
</feature>
<feature type="compositionally biased region" description="Low complexity" evidence="15">
    <location>
        <begin position="629"/>
        <end position="653"/>
    </location>
</feature>
<dbReference type="HAMAP" id="MF_02081">
    <property type="entry name" value="MrdA_transpept"/>
    <property type="match status" value="1"/>
</dbReference>
<dbReference type="InterPro" id="IPR012338">
    <property type="entry name" value="Beta-lactam/transpept-like"/>
</dbReference>
<evidence type="ECO:0000256" key="3">
    <source>
        <dbReference type="ARBA" id="ARBA00022475"/>
    </source>
</evidence>
<dbReference type="GO" id="GO:0071555">
    <property type="term" value="P:cell wall organization"/>
    <property type="evidence" value="ECO:0007669"/>
    <property type="project" value="UniProtKB-KW"/>
</dbReference>
<evidence type="ECO:0000256" key="12">
    <source>
        <dbReference type="ARBA" id="ARBA00023136"/>
    </source>
</evidence>
<feature type="region of interest" description="Disordered" evidence="15">
    <location>
        <begin position="697"/>
        <end position="716"/>
    </location>
</feature>
<comment type="function">
    <text evidence="14">Catalyzes cross-linking of the peptidoglycan cell wall.</text>
</comment>
<keyword evidence="4 14" id="KW-0997">Cell inner membrane</keyword>
<dbReference type="InterPro" id="IPR017790">
    <property type="entry name" value="Penicillin-binding_protein_2"/>
</dbReference>
<dbReference type="GO" id="GO:0071972">
    <property type="term" value="F:peptidoglycan L,D-transpeptidase activity"/>
    <property type="evidence" value="ECO:0007669"/>
    <property type="project" value="TreeGrafter"/>
</dbReference>
<keyword evidence="13 14" id="KW-0961">Cell wall biogenesis/degradation</keyword>
<dbReference type="PATRIC" id="fig|1437824.5.peg.3537"/>
<feature type="compositionally biased region" description="Low complexity" evidence="15">
    <location>
        <begin position="967"/>
        <end position="980"/>
    </location>
</feature>
<evidence type="ECO:0000256" key="15">
    <source>
        <dbReference type="SAM" id="MobiDB-lite"/>
    </source>
</evidence>
<gene>
    <name evidence="14" type="primary">mrdA</name>
    <name evidence="18" type="ORF">BN940_17931</name>
</gene>
<dbReference type="PANTHER" id="PTHR30627:SF2">
    <property type="entry name" value="PEPTIDOGLYCAN D,D-TRANSPEPTIDASE MRDA"/>
    <property type="match status" value="1"/>
</dbReference>
<comment type="caution">
    <text evidence="14">Lacks conserved residue(s) required for the propagation of feature annotation.</text>
</comment>
<dbReference type="eggNOG" id="COG0768">
    <property type="taxonomic scope" value="Bacteria"/>
</dbReference>
<keyword evidence="5 14" id="KW-0121">Carboxypeptidase</keyword>